<evidence type="ECO:0000256" key="3">
    <source>
        <dbReference type="ARBA" id="ARBA00022694"/>
    </source>
</evidence>
<dbReference type="InterPro" id="IPR020103">
    <property type="entry name" value="PsdUridine_synth_cat_dom_sf"/>
</dbReference>
<dbReference type="Proteomes" id="UP000199758">
    <property type="component" value="Unassembled WGS sequence"/>
</dbReference>
<dbReference type="HAMAP" id="MF_01080">
    <property type="entry name" value="TruB_bact"/>
    <property type="match status" value="1"/>
</dbReference>
<evidence type="ECO:0000313" key="10">
    <source>
        <dbReference type="Proteomes" id="UP000199758"/>
    </source>
</evidence>
<gene>
    <name evidence="5" type="primary">truB</name>
    <name evidence="9" type="ORF">SAMN04488068_2399</name>
</gene>
<dbReference type="InterPro" id="IPR014780">
    <property type="entry name" value="tRNA_psdUridine_synth_TruB"/>
</dbReference>
<evidence type="ECO:0000259" key="6">
    <source>
        <dbReference type="Pfam" id="PF01509"/>
    </source>
</evidence>
<keyword evidence="10" id="KW-1185">Reference proteome</keyword>
<organism evidence="9 10">
    <name type="scientific">Hydrocarboniphaga daqingensis</name>
    <dbReference type="NCBI Taxonomy" id="490188"/>
    <lineage>
        <taxon>Bacteria</taxon>
        <taxon>Pseudomonadati</taxon>
        <taxon>Pseudomonadota</taxon>
        <taxon>Gammaproteobacteria</taxon>
        <taxon>Nevskiales</taxon>
        <taxon>Nevskiaceae</taxon>
        <taxon>Hydrocarboniphaga</taxon>
    </lineage>
</organism>
<protein>
    <recommendedName>
        <fullName evidence="5">tRNA pseudouridine synthase B</fullName>
        <ecNumber evidence="5">5.4.99.25</ecNumber>
    </recommendedName>
    <alternativeName>
        <fullName evidence="5">tRNA pseudouridine(55) synthase</fullName>
        <shortName evidence="5">Psi55 synthase</shortName>
    </alternativeName>
    <alternativeName>
        <fullName evidence="5">tRNA pseudouridylate synthase</fullName>
    </alternativeName>
    <alternativeName>
        <fullName evidence="5">tRNA-uridine isomerase</fullName>
    </alternativeName>
</protein>
<dbReference type="InterPro" id="IPR015240">
    <property type="entry name" value="tRNA_sdUridine_synth_fam1_C"/>
</dbReference>
<dbReference type="Pfam" id="PF16198">
    <property type="entry name" value="TruB_C_2"/>
    <property type="match status" value="1"/>
</dbReference>
<name>A0A1M5Q094_9GAMM</name>
<evidence type="ECO:0000256" key="2">
    <source>
        <dbReference type="ARBA" id="ARBA00005642"/>
    </source>
</evidence>
<feature type="domain" description="tRNA pseudouridylate synthase B C-terminal" evidence="8">
    <location>
        <begin position="184"/>
        <end position="240"/>
    </location>
</feature>
<dbReference type="CDD" id="cd02573">
    <property type="entry name" value="PseudoU_synth_EcTruB"/>
    <property type="match status" value="1"/>
</dbReference>
<reference evidence="9 10" key="1">
    <citation type="submission" date="2016-11" db="EMBL/GenBank/DDBJ databases">
        <authorList>
            <person name="Jaros S."/>
            <person name="Januszkiewicz K."/>
            <person name="Wedrychowicz H."/>
        </authorList>
    </citation>
    <scope>NUCLEOTIDE SEQUENCE [LARGE SCALE GENOMIC DNA]</scope>
    <source>
        <strain evidence="9 10">CGMCC 1.7049</strain>
    </source>
</reference>
<dbReference type="RefSeq" id="WP_072897885.1">
    <property type="nucleotide sequence ID" value="NZ_FQWZ01000005.1"/>
</dbReference>
<dbReference type="PANTHER" id="PTHR13767:SF2">
    <property type="entry name" value="PSEUDOURIDYLATE SYNTHASE TRUB1"/>
    <property type="match status" value="1"/>
</dbReference>
<dbReference type="GO" id="GO:1990481">
    <property type="term" value="P:mRNA pseudouridine synthesis"/>
    <property type="evidence" value="ECO:0007669"/>
    <property type="project" value="TreeGrafter"/>
</dbReference>
<keyword evidence="4 5" id="KW-0413">Isomerase</keyword>
<proteinExistence type="inferred from homology"/>
<dbReference type="STRING" id="490188.SAMN04488068_2399"/>
<evidence type="ECO:0000313" key="9">
    <source>
        <dbReference type="EMBL" id="SHH06913.1"/>
    </source>
</evidence>
<comment type="similarity">
    <text evidence="2 5">Belongs to the pseudouridine synthase TruB family. Type 1 subfamily.</text>
</comment>
<dbReference type="NCBIfam" id="TIGR00431">
    <property type="entry name" value="TruB"/>
    <property type="match status" value="1"/>
</dbReference>
<feature type="domain" description="tRNA pseudouridine synthase II TruB subfamily 1 C-terminal" evidence="7">
    <location>
        <begin position="254"/>
        <end position="302"/>
    </location>
</feature>
<dbReference type="Gene3D" id="3.30.2350.10">
    <property type="entry name" value="Pseudouridine synthase"/>
    <property type="match status" value="1"/>
</dbReference>
<dbReference type="EMBL" id="FQWZ01000005">
    <property type="protein sequence ID" value="SHH06913.1"/>
    <property type="molecule type" value="Genomic_DNA"/>
</dbReference>
<dbReference type="AlphaFoldDB" id="A0A1M5Q094"/>
<evidence type="ECO:0000259" key="8">
    <source>
        <dbReference type="Pfam" id="PF16198"/>
    </source>
</evidence>
<dbReference type="Pfam" id="PF09157">
    <property type="entry name" value="TruB-C_2"/>
    <property type="match status" value="1"/>
</dbReference>
<accession>A0A1M5Q094</accession>
<evidence type="ECO:0000256" key="5">
    <source>
        <dbReference type="HAMAP-Rule" id="MF_01080"/>
    </source>
</evidence>
<dbReference type="GO" id="GO:0031119">
    <property type="term" value="P:tRNA pseudouridine synthesis"/>
    <property type="evidence" value="ECO:0007669"/>
    <property type="project" value="UniProtKB-UniRule"/>
</dbReference>
<dbReference type="GO" id="GO:0003723">
    <property type="term" value="F:RNA binding"/>
    <property type="evidence" value="ECO:0007669"/>
    <property type="project" value="InterPro"/>
</dbReference>
<sequence length="309" mass="33712">MNRRRVRSKWRRIDGILLLDKPLGLSSNEALQRVRRLYNAERAGHTGSLDPLATGLLPVCFGEATKLCGLLLDGDKHYHASVVLGVSTTTGDGEGQVREQSDPSDVTLEHIQNVLPRFRGPISQVPPMHSALKHQGQPLYHLARAGQEVDRPAREIMIHRLDVIDYASGRLDLDIVCSKGTYIRTLAEDIAAAVGQQAHLGALRRIGASPFAAPTPMLSFEALHHAAEQGQSALDALLTPPLAGLADWPRWQADETQLALLLGGRRLRIPGLSPGRIAVVDARDRLCGMARVLDDGLLAPERWLLPTPD</sequence>
<dbReference type="EC" id="5.4.99.25" evidence="5"/>
<feature type="active site" description="Nucleophile" evidence="5">
    <location>
        <position position="50"/>
    </location>
</feature>
<dbReference type="SUPFAM" id="SSF55120">
    <property type="entry name" value="Pseudouridine synthase"/>
    <property type="match status" value="1"/>
</dbReference>
<comment type="function">
    <text evidence="5">Responsible for synthesis of pseudouridine from uracil-55 in the psi GC loop of transfer RNAs.</text>
</comment>
<dbReference type="InterPro" id="IPR032819">
    <property type="entry name" value="TruB_C"/>
</dbReference>
<dbReference type="OrthoDB" id="9802309at2"/>
<evidence type="ECO:0000256" key="4">
    <source>
        <dbReference type="ARBA" id="ARBA00023235"/>
    </source>
</evidence>
<dbReference type="PANTHER" id="PTHR13767">
    <property type="entry name" value="TRNA-PSEUDOURIDINE SYNTHASE"/>
    <property type="match status" value="1"/>
</dbReference>
<dbReference type="Pfam" id="PF01509">
    <property type="entry name" value="TruB_N"/>
    <property type="match status" value="1"/>
</dbReference>
<evidence type="ECO:0000259" key="7">
    <source>
        <dbReference type="Pfam" id="PF09157"/>
    </source>
</evidence>
<evidence type="ECO:0000256" key="1">
    <source>
        <dbReference type="ARBA" id="ARBA00000385"/>
    </source>
</evidence>
<dbReference type="InterPro" id="IPR002501">
    <property type="entry name" value="PsdUridine_synth_N"/>
</dbReference>
<dbReference type="GO" id="GO:0160148">
    <property type="term" value="F:tRNA pseudouridine(55) synthase activity"/>
    <property type="evidence" value="ECO:0007669"/>
    <property type="project" value="UniProtKB-EC"/>
</dbReference>
<feature type="domain" description="Pseudouridine synthase II N-terminal" evidence="6">
    <location>
        <begin position="35"/>
        <end position="183"/>
    </location>
</feature>
<keyword evidence="3 5" id="KW-0819">tRNA processing</keyword>
<comment type="catalytic activity">
    <reaction evidence="1 5">
        <text>uridine(55) in tRNA = pseudouridine(55) in tRNA</text>
        <dbReference type="Rhea" id="RHEA:42532"/>
        <dbReference type="Rhea" id="RHEA-COMP:10101"/>
        <dbReference type="Rhea" id="RHEA-COMP:10102"/>
        <dbReference type="ChEBI" id="CHEBI:65314"/>
        <dbReference type="ChEBI" id="CHEBI:65315"/>
        <dbReference type="EC" id="5.4.99.25"/>
    </reaction>
</comment>